<name>A0A0K0XS88_9GAMM</name>
<dbReference type="Gene3D" id="3.40.30.10">
    <property type="entry name" value="Glutaredoxin"/>
    <property type="match status" value="1"/>
</dbReference>
<protein>
    <recommendedName>
        <fullName evidence="1">Thioredoxin domain-containing protein</fullName>
    </recommendedName>
</protein>
<dbReference type="GO" id="GO:0016209">
    <property type="term" value="F:antioxidant activity"/>
    <property type="evidence" value="ECO:0007669"/>
    <property type="project" value="InterPro"/>
</dbReference>
<dbReference type="PROSITE" id="PS51352">
    <property type="entry name" value="THIOREDOXIN_2"/>
    <property type="match status" value="1"/>
</dbReference>
<dbReference type="EMBL" id="CP012154">
    <property type="protein sequence ID" value="AKS40579.1"/>
    <property type="molecule type" value="Genomic_DNA"/>
</dbReference>
<dbReference type="InterPro" id="IPR050553">
    <property type="entry name" value="Thioredoxin_ResA/DsbE_sf"/>
</dbReference>
<dbReference type="Proteomes" id="UP000066624">
    <property type="component" value="Chromosome"/>
</dbReference>
<dbReference type="KEGG" id="wma:WM2015_190"/>
<keyword evidence="3" id="KW-1185">Reference proteome</keyword>
<evidence type="ECO:0000259" key="1">
    <source>
        <dbReference type="PROSITE" id="PS51352"/>
    </source>
</evidence>
<dbReference type="Pfam" id="PF00578">
    <property type="entry name" value="AhpC-TSA"/>
    <property type="match status" value="1"/>
</dbReference>
<dbReference type="AlphaFoldDB" id="A0A0K0XS88"/>
<proteinExistence type="predicted"/>
<evidence type="ECO:0000313" key="2">
    <source>
        <dbReference type="EMBL" id="AKS40579.1"/>
    </source>
</evidence>
<dbReference type="CDD" id="cd02966">
    <property type="entry name" value="TlpA_like_family"/>
    <property type="match status" value="1"/>
</dbReference>
<organism evidence="2 3">
    <name type="scientific">Wenzhouxiangella marina</name>
    <dbReference type="NCBI Taxonomy" id="1579979"/>
    <lineage>
        <taxon>Bacteria</taxon>
        <taxon>Pseudomonadati</taxon>
        <taxon>Pseudomonadota</taxon>
        <taxon>Gammaproteobacteria</taxon>
        <taxon>Chromatiales</taxon>
        <taxon>Wenzhouxiangellaceae</taxon>
        <taxon>Wenzhouxiangella</taxon>
    </lineage>
</organism>
<dbReference type="InterPro" id="IPR013766">
    <property type="entry name" value="Thioredoxin_domain"/>
</dbReference>
<dbReference type="SUPFAM" id="SSF52833">
    <property type="entry name" value="Thioredoxin-like"/>
    <property type="match status" value="1"/>
</dbReference>
<dbReference type="PANTHER" id="PTHR42852">
    <property type="entry name" value="THIOL:DISULFIDE INTERCHANGE PROTEIN DSBE"/>
    <property type="match status" value="1"/>
</dbReference>
<dbReference type="InterPro" id="IPR000866">
    <property type="entry name" value="AhpC/TSA"/>
</dbReference>
<dbReference type="GO" id="GO:0016491">
    <property type="term" value="F:oxidoreductase activity"/>
    <property type="evidence" value="ECO:0007669"/>
    <property type="project" value="InterPro"/>
</dbReference>
<dbReference type="RefSeq" id="WP_049724279.1">
    <property type="nucleotide sequence ID" value="NZ_CP012154.1"/>
</dbReference>
<sequence>MRLLLLFLLLLPVGVLKASDLPYPEFEADSTTGERYALPSGQAGVGVYVFWASWCPYCRSLMPHLQSIVAEYGDEVNVYALQFRDDESAADYVERFGYDFVVFDDADQVAEAWGIHATPAVIILDGEGRLRFDLYELLGQGPTLDAELPHGLKASRLAPFWAAEIRKAIDRSRDKLSIPPGNDRGQ</sequence>
<accession>A0A0K0XS88</accession>
<dbReference type="OrthoDB" id="9788279at2"/>
<reference evidence="3" key="1">
    <citation type="submission" date="2015-07" db="EMBL/GenBank/DDBJ databases">
        <authorList>
            <person name="Kim K.M."/>
        </authorList>
    </citation>
    <scope>NUCLEOTIDE SEQUENCE [LARGE SCALE GENOMIC DNA]</scope>
    <source>
        <strain evidence="3">KCTC 42284</strain>
    </source>
</reference>
<dbReference type="InterPro" id="IPR036249">
    <property type="entry name" value="Thioredoxin-like_sf"/>
</dbReference>
<gene>
    <name evidence="2" type="ORF">WM2015_190</name>
</gene>
<evidence type="ECO:0000313" key="3">
    <source>
        <dbReference type="Proteomes" id="UP000066624"/>
    </source>
</evidence>
<dbReference type="PANTHER" id="PTHR42852:SF17">
    <property type="entry name" value="THIOREDOXIN-LIKE PROTEIN HI_1115"/>
    <property type="match status" value="1"/>
</dbReference>
<feature type="domain" description="Thioredoxin" evidence="1">
    <location>
        <begin position="17"/>
        <end position="157"/>
    </location>
</feature>
<dbReference type="STRING" id="1579979.WM2015_190"/>